<reference evidence="11" key="1">
    <citation type="submission" date="2017-06" db="EMBL/GenBank/DDBJ databases">
        <authorList>
            <person name="Varghese N."/>
            <person name="Submissions S."/>
        </authorList>
    </citation>
    <scope>NUCLEOTIDE SEQUENCE [LARGE SCALE GENOMIC DNA]</scope>
    <source>
        <strain evidence="11">ANC 5114</strain>
    </source>
</reference>
<dbReference type="InterPro" id="IPR050249">
    <property type="entry name" value="Pseudomonas-type_ThrB"/>
</dbReference>
<dbReference type="Proteomes" id="UP000243463">
    <property type="component" value="Unassembled WGS sequence"/>
</dbReference>
<evidence type="ECO:0000313" key="10">
    <source>
        <dbReference type="EMBL" id="SNQ29722.1"/>
    </source>
</evidence>
<keyword evidence="5 8" id="KW-0418">Kinase</keyword>
<dbReference type="GO" id="GO:0009088">
    <property type="term" value="P:threonine biosynthetic process"/>
    <property type="evidence" value="ECO:0007669"/>
    <property type="project" value="UniProtKB-UniRule"/>
</dbReference>
<dbReference type="InterPro" id="IPR005280">
    <property type="entry name" value="Homoserine_kinase_II"/>
</dbReference>
<dbReference type="EMBL" id="FZLN01000003">
    <property type="protein sequence ID" value="SNQ29722.1"/>
    <property type="molecule type" value="Genomic_DNA"/>
</dbReference>
<evidence type="ECO:0000256" key="5">
    <source>
        <dbReference type="ARBA" id="ARBA00022777"/>
    </source>
</evidence>
<evidence type="ECO:0000256" key="1">
    <source>
        <dbReference type="ARBA" id="ARBA00022605"/>
    </source>
</evidence>
<name>A0A217EHD4_9GAMM</name>
<dbReference type="InterPro" id="IPR002575">
    <property type="entry name" value="Aminoglycoside_PTrfase"/>
</dbReference>
<dbReference type="PANTHER" id="PTHR21064">
    <property type="entry name" value="AMINOGLYCOSIDE PHOSPHOTRANSFERASE DOMAIN-CONTAINING PROTEIN-RELATED"/>
    <property type="match status" value="1"/>
</dbReference>
<comment type="pathway">
    <text evidence="8">Amino-acid biosynthesis; L-threonine biosynthesis; L-threonine from L-aspartate: step 4/5.</text>
</comment>
<dbReference type="CDD" id="cd05153">
    <property type="entry name" value="HomoserineK_II"/>
    <property type="match status" value="1"/>
</dbReference>
<accession>A0A217EHD4</accession>
<keyword evidence="4 8" id="KW-0547">Nucleotide-binding</keyword>
<evidence type="ECO:0000256" key="8">
    <source>
        <dbReference type="HAMAP-Rule" id="MF_00301"/>
    </source>
</evidence>
<comment type="catalytic activity">
    <reaction evidence="8">
        <text>L-homoserine + ATP = O-phospho-L-homoserine + ADP + H(+)</text>
        <dbReference type="Rhea" id="RHEA:13985"/>
        <dbReference type="ChEBI" id="CHEBI:15378"/>
        <dbReference type="ChEBI" id="CHEBI:30616"/>
        <dbReference type="ChEBI" id="CHEBI:57476"/>
        <dbReference type="ChEBI" id="CHEBI:57590"/>
        <dbReference type="ChEBI" id="CHEBI:456216"/>
        <dbReference type="EC" id="2.7.1.39"/>
    </reaction>
</comment>
<protein>
    <recommendedName>
        <fullName evidence="8">Homoserine kinase</fullName>
        <shortName evidence="8">HK</shortName>
        <shortName evidence="8">HSK</shortName>
        <ecNumber evidence="8">2.7.1.39</ecNumber>
    </recommendedName>
</protein>
<keyword evidence="1 8" id="KW-0028">Amino-acid biosynthesis</keyword>
<dbReference type="HAMAP" id="MF_00301">
    <property type="entry name" value="Homoser_kinase_2"/>
    <property type="match status" value="1"/>
</dbReference>
<dbReference type="SUPFAM" id="SSF56112">
    <property type="entry name" value="Protein kinase-like (PK-like)"/>
    <property type="match status" value="1"/>
</dbReference>
<keyword evidence="2 8" id="KW-0808">Transferase</keyword>
<dbReference type="Gene3D" id="3.30.200.20">
    <property type="entry name" value="Phosphorylase Kinase, domain 1"/>
    <property type="match status" value="1"/>
</dbReference>
<evidence type="ECO:0000256" key="7">
    <source>
        <dbReference type="ARBA" id="ARBA00038240"/>
    </source>
</evidence>
<organism evidence="10 11">
    <name type="scientific">Acinetobacter apis</name>
    <dbReference type="NCBI Taxonomy" id="1229165"/>
    <lineage>
        <taxon>Bacteria</taxon>
        <taxon>Pseudomonadati</taxon>
        <taxon>Pseudomonadota</taxon>
        <taxon>Gammaproteobacteria</taxon>
        <taxon>Moraxellales</taxon>
        <taxon>Moraxellaceae</taxon>
        <taxon>Acinetobacter</taxon>
    </lineage>
</organism>
<evidence type="ECO:0000256" key="3">
    <source>
        <dbReference type="ARBA" id="ARBA00022697"/>
    </source>
</evidence>
<gene>
    <name evidence="8" type="primary">thrB</name>
    <name evidence="10" type="ORF">SAMN05444584_1687</name>
</gene>
<keyword evidence="11" id="KW-1185">Reference proteome</keyword>
<dbReference type="AlphaFoldDB" id="A0A217EHD4"/>
<proteinExistence type="inferred from homology"/>
<sequence>MSVYTPLNLEEVQPFALAYGLNVIALVPIQGGIQNTNYFIICDDQTQYVLTVFENETEQSAGELIPALQCLAQHGVPVATPLIHSGRAIHYLVGKPAQIAPRVWGSHPETTTAAQVTAIATAQAQLHVALQDFPLTRSHSRGHAYWTDIGHFLKKEEMQAEDAELFDQVYQIFAAYQARYPNRPSGWIHSDLFRDNTLFEGDQLQGILDFFELNFDEFLFDIAITINDFCTQYPQVTLDQQRVAAYLSAYQAIRPLTTDEHACLNMYLAIVACRFWLLRLNVARLNRLNGRGGADVFQKDPNEMRAMLKQRLTHVVSI</sequence>
<dbReference type="OrthoDB" id="9777460at2"/>
<keyword evidence="6 8" id="KW-0067">ATP-binding</keyword>
<dbReference type="NCBIfam" id="NF003558">
    <property type="entry name" value="PRK05231.1"/>
    <property type="match status" value="1"/>
</dbReference>
<dbReference type="GO" id="GO:0005524">
    <property type="term" value="F:ATP binding"/>
    <property type="evidence" value="ECO:0007669"/>
    <property type="project" value="UniProtKB-KW"/>
</dbReference>
<keyword evidence="3 8" id="KW-0791">Threonine biosynthesis</keyword>
<evidence type="ECO:0000313" key="11">
    <source>
        <dbReference type="Proteomes" id="UP000243463"/>
    </source>
</evidence>
<feature type="domain" description="Aminoglycoside phosphotransferase" evidence="9">
    <location>
        <begin position="27"/>
        <end position="256"/>
    </location>
</feature>
<dbReference type="Pfam" id="PF01636">
    <property type="entry name" value="APH"/>
    <property type="match status" value="1"/>
</dbReference>
<evidence type="ECO:0000256" key="2">
    <source>
        <dbReference type="ARBA" id="ARBA00022679"/>
    </source>
</evidence>
<comment type="similarity">
    <text evidence="7 8">Belongs to the pseudomonas-type ThrB family.</text>
</comment>
<dbReference type="Gene3D" id="3.90.1200.10">
    <property type="match status" value="1"/>
</dbReference>
<evidence type="ECO:0000256" key="6">
    <source>
        <dbReference type="ARBA" id="ARBA00022840"/>
    </source>
</evidence>
<dbReference type="UniPathway" id="UPA00050">
    <property type="reaction ID" value="UER00064"/>
</dbReference>
<evidence type="ECO:0000256" key="4">
    <source>
        <dbReference type="ARBA" id="ARBA00022741"/>
    </source>
</evidence>
<dbReference type="RefSeq" id="WP_088823770.1">
    <property type="nucleotide sequence ID" value="NZ_FZLN01000003.1"/>
</dbReference>
<dbReference type="InterPro" id="IPR011009">
    <property type="entry name" value="Kinase-like_dom_sf"/>
</dbReference>
<dbReference type="EC" id="2.7.1.39" evidence="8"/>
<evidence type="ECO:0000259" key="9">
    <source>
        <dbReference type="Pfam" id="PF01636"/>
    </source>
</evidence>
<dbReference type="PANTHER" id="PTHR21064:SF6">
    <property type="entry name" value="AMINOGLYCOSIDE PHOSPHOTRANSFERASE DOMAIN-CONTAINING PROTEIN"/>
    <property type="match status" value="1"/>
</dbReference>
<dbReference type="GO" id="GO:0004413">
    <property type="term" value="F:homoserine kinase activity"/>
    <property type="evidence" value="ECO:0007669"/>
    <property type="project" value="UniProtKB-UniRule"/>
</dbReference>